<evidence type="ECO:0000256" key="1">
    <source>
        <dbReference type="ARBA" id="ARBA00002521"/>
    </source>
</evidence>
<dbReference type="PRINTS" id="PR00599">
    <property type="entry name" value="MAPEPTIDASE"/>
</dbReference>
<comment type="similarity">
    <text evidence="6">Belongs to the peptidase M24A family. Methionine aminopeptidase type 1 subfamily.</text>
</comment>
<dbReference type="EC" id="3.4.11.18" evidence="6 7"/>
<dbReference type="SUPFAM" id="SSF55920">
    <property type="entry name" value="Creatinase/aminopeptidase"/>
    <property type="match status" value="1"/>
</dbReference>
<dbReference type="HAMAP" id="MF_01974">
    <property type="entry name" value="MetAP_1"/>
    <property type="match status" value="1"/>
</dbReference>
<feature type="binding site" evidence="6">
    <location>
        <position position="169"/>
    </location>
    <ligand>
        <name>a divalent metal cation</name>
        <dbReference type="ChEBI" id="CHEBI:60240"/>
        <label>2</label>
        <note>catalytic</note>
    </ligand>
</feature>
<dbReference type="PANTHER" id="PTHR43330">
    <property type="entry name" value="METHIONINE AMINOPEPTIDASE"/>
    <property type="match status" value="1"/>
</dbReference>
<gene>
    <name evidence="6" type="primary">map</name>
    <name evidence="9" type="ORF">UT17_C0003G0060</name>
</gene>
<evidence type="ECO:0000256" key="2">
    <source>
        <dbReference type="ARBA" id="ARBA00022438"/>
    </source>
</evidence>
<keyword evidence="5 6" id="KW-0378">Hydrolase</keyword>
<dbReference type="GO" id="GO:0006508">
    <property type="term" value="P:proteolysis"/>
    <property type="evidence" value="ECO:0007669"/>
    <property type="project" value="UniProtKB-KW"/>
</dbReference>
<feature type="binding site" evidence="6">
    <location>
        <position position="204"/>
    </location>
    <ligand>
        <name>a divalent metal cation</name>
        <dbReference type="ChEBI" id="CHEBI:60240"/>
        <label>2</label>
        <note>catalytic</note>
    </ligand>
</feature>
<keyword evidence="3 6" id="KW-0645">Protease</keyword>
<dbReference type="InterPro" id="IPR000994">
    <property type="entry name" value="Pept_M24"/>
</dbReference>
<evidence type="ECO:0000256" key="3">
    <source>
        <dbReference type="ARBA" id="ARBA00022670"/>
    </source>
</evidence>
<feature type="domain" description="Peptidase M24" evidence="8">
    <location>
        <begin position="14"/>
        <end position="241"/>
    </location>
</feature>
<keyword evidence="2 6" id="KW-0031">Aminopeptidase</keyword>
<name>A0A0G0LLW8_9BACT</name>
<keyword evidence="4 6" id="KW-0479">Metal-binding</keyword>
<reference evidence="9 10" key="1">
    <citation type="journal article" date="2015" name="Nature">
        <title>rRNA introns, odd ribosomes, and small enigmatic genomes across a large radiation of phyla.</title>
        <authorList>
            <person name="Brown C.T."/>
            <person name="Hug L.A."/>
            <person name="Thomas B.C."/>
            <person name="Sharon I."/>
            <person name="Castelle C.J."/>
            <person name="Singh A."/>
            <person name="Wilkins M.J."/>
            <person name="Williams K.H."/>
            <person name="Banfield J.F."/>
        </authorList>
    </citation>
    <scope>NUCLEOTIDE SEQUENCE [LARGE SCALE GENOMIC DNA]</scope>
</reference>
<dbReference type="PATRIC" id="fig|1618572.3.peg.486"/>
<dbReference type="GO" id="GO:0005829">
    <property type="term" value="C:cytosol"/>
    <property type="evidence" value="ECO:0007669"/>
    <property type="project" value="TreeGrafter"/>
</dbReference>
<sequence>MAIKIKTPEEIQIMAEGGKKLARVKNALKEAVKAGVHASDIEDLAMDLIHAEGAEASFAKVPGYSWATCINVNEGLVHGIPSRDMIFKDGDLVSIDVGVHFKGFHTDTSASVGINLNPENKKFLNIGQNALEKAISKVKAGNYIYDISQAIESTIEAAGFTTIKALVGHGVGRELHEDPQIPCFIPGKISDSPQIKEGMVLAVEVMYAQGGDKVEVLEDGWTIAMTDGKIAGLFEETVAVTGEGALVLTR</sequence>
<dbReference type="InterPro" id="IPR002467">
    <property type="entry name" value="Pept_M24A_MAP1"/>
</dbReference>
<dbReference type="Proteomes" id="UP000034774">
    <property type="component" value="Unassembled WGS sequence"/>
</dbReference>
<feature type="binding site" evidence="6">
    <location>
        <position position="235"/>
    </location>
    <ligand>
        <name>a divalent metal cation</name>
        <dbReference type="ChEBI" id="CHEBI:60240"/>
        <label>2</label>
        <note>catalytic</note>
    </ligand>
</feature>
<comment type="catalytic activity">
    <reaction evidence="6 7">
        <text>Release of N-terminal amino acids, preferentially methionine, from peptides and arylamides.</text>
        <dbReference type="EC" id="3.4.11.18"/>
    </reaction>
</comment>
<dbReference type="PANTHER" id="PTHR43330:SF27">
    <property type="entry name" value="METHIONINE AMINOPEPTIDASE"/>
    <property type="match status" value="1"/>
</dbReference>
<dbReference type="NCBIfam" id="TIGR00500">
    <property type="entry name" value="met_pdase_I"/>
    <property type="match status" value="1"/>
</dbReference>
<dbReference type="GO" id="GO:0070006">
    <property type="term" value="F:metalloaminopeptidase activity"/>
    <property type="evidence" value="ECO:0007669"/>
    <property type="project" value="UniProtKB-UniRule"/>
</dbReference>
<proteinExistence type="inferred from homology"/>
<evidence type="ECO:0000256" key="5">
    <source>
        <dbReference type="ARBA" id="ARBA00022801"/>
    </source>
</evidence>
<feature type="binding site" evidence="6">
    <location>
        <position position="96"/>
    </location>
    <ligand>
        <name>a divalent metal cation</name>
        <dbReference type="ChEBI" id="CHEBI:60240"/>
        <label>1</label>
    </ligand>
</feature>
<organism evidence="9 10">
    <name type="scientific">Candidatus Woesebacteria bacterium GW2011_GWB1_39_10</name>
    <dbReference type="NCBI Taxonomy" id="1618572"/>
    <lineage>
        <taxon>Bacteria</taxon>
        <taxon>Candidatus Woeseibacteriota</taxon>
    </lineage>
</organism>
<evidence type="ECO:0000256" key="4">
    <source>
        <dbReference type="ARBA" id="ARBA00022723"/>
    </source>
</evidence>
<feature type="binding site" evidence="6">
    <location>
        <position position="78"/>
    </location>
    <ligand>
        <name>substrate</name>
    </ligand>
</feature>
<comment type="function">
    <text evidence="1 6">Removes the N-terminal methionine from nascent proteins. The N-terminal methionine is often cleaved when the second residue in the primary sequence is small and uncharged (Met-Ala-, Cys, Gly, Pro, Ser, Thr, or Val). Requires deformylation of the N(alpha)-formylated initiator methionine before it can be hydrolyzed.</text>
</comment>
<evidence type="ECO:0000256" key="6">
    <source>
        <dbReference type="HAMAP-Rule" id="MF_01974"/>
    </source>
</evidence>
<dbReference type="GO" id="GO:0004239">
    <property type="term" value="F:initiator methionyl aminopeptidase activity"/>
    <property type="evidence" value="ECO:0007669"/>
    <property type="project" value="UniProtKB-UniRule"/>
</dbReference>
<dbReference type="Pfam" id="PF00557">
    <property type="entry name" value="Peptidase_M24"/>
    <property type="match status" value="1"/>
</dbReference>
<dbReference type="InterPro" id="IPR036005">
    <property type="entry name" value="Creatinase/aminopeptidase-like"/>
</dbReference>
<feature type="binding site" evidence="6">
    <location>
        <position position="176"/>
    </location>
    <ligand>
        <name>substrate</name>
    </ligand>
</feature>
<dbReference type="InterPro" id="IPR001714">
    <property type="entry name" value="Pept_M24_MAP"/>
</dbReference>
<evidence type="ECO:0000313" key="9">
    <source>
        <dbReference type="EMBL" id="KKQ92037.1"/>
    </source>
</evidence>
<dbReference type="AlphaFoldDB" id="A0A0G0LLW8"/>
<comment type="cofactor">
    <cofactor evidence="6">
        <name>Co(2+)</name>
        <dbReference type="ChEBI" id="CHEBI:48828"/>
    </cofactor>
    <cofactor evidence="6">
        <name>Zn(2+)</name>
        <dbReference type="ChEBI" id="CHEBI:29105"/>
    </cofactor>
    <cofactor evidence="6">
        <name>Mn(2+)</name>
        <dbReference type="ChEBI" id="CHEBI:29035"/>
    </cofactor>
    <cofactor evidence="6">
        <name>Fe(2+)</name>
        <dbReference type="ChEBI" id="CHEBI:29033"/>
    </cofactor>
    <text evidence="6">Binds 2 divalent metal cations per subunit. Has a high-affinity and a low affinity metal-binding site. The true nature of the physiological cofactor is under debate. The enzyme is active with cobalt, zinc, manganese or divalent iron ions. Most likely, methionine aminopeptidases function as mononuclear Fe(2+)-metalloproteases under physiological conditions, and the catalytically relevant metal-binding site has been assigned to the histidine-containing high-affinity site.</text>
</comment>
<dbReference type="EMBL" id="LBVU01000003">
    <property type="protein sequence ID" value="KKQ92037.1"/>
    <property type="molecule type" value="Genomic_DNA"/>
</dbReference>
<feature type="binding site" evidence="6">
    <location>
        <position position="107"/>
    </location>
    <ligand>
        <name>a divalent metal cation</name>
        <dbReference type="ChEBI" id="CHEBI:60240"/>
        <label>2</label>
        <note>catalytic</note>
    </ligand>
</feature>
<evidence type="ECO:0000313" key="10">
    <source>
        <dbReference type="Proteomes" id="UP000034774"/>
    </source>
</evidence>
<feature type="binding site" evidence="6">
    <location>
        <position position="107"/>
    </location>
    <ligand>
        <name>a divalent metal cation</name>
        <dbReference type="ChEBI" id="CHEBI:60240"/>
        <label>1</label>
    </ligand>
</feature>
<dbReference type="STRING" id="1618572.UT17_C0003G0060"/>
<comment type="subunit">
    <text evidence="6">Monomer.</text>
</comment>
<dbReference type="Gene3D" id="3.90.230.10">
    <property type="entry name" value="Creatinase/methionine aminopeptidase superfamily"/>
    <property type="match status" value="1"/>
</dbReference>
<feature type="binding site" evidence="6">
    <location>
        <position position="235"/>
    </location>
    <ligand>
        <name>a divalent metal cation</name>
        <dbReference type="ChEBI" id="CHEBI:60240"/>
        <label>1</label>
    </ligand>
</feature>
<accession>A0A0G0LLW8</accession>
<protein>
    <recommendedName>
        <fullName evidence="6 7">Methionine aminopeptidase</fullName>
        <shortName evidence="6">MAP</shortName>
        <shortName evidence="6">MetAP</shortName>
        <ecNumber evidence="6 7">3.4.11.18</ecNumber>
    </recommendedName>
    <alternativeName>
        <fullName evidence="6">Peptidase M</fullName>
    </alternativeName>
</protein>
<evidence type="ECO:0000256" key="7">
    <source>
        <dbReference type="RuleBase" id="RU003653"/>
    </source>
</evidence>
<comment type="caution">
    <text evidence="9">The sequence shown here is derived from an EMBL/GenBank/DDBJ whole genome shotgun (WGS) entry which is preliminary data.</text>
</comment>
<dbReference type="GO" id="GO:0046872">
    <property type="term" value="F:metal ion binding"/>
    <property type="evidence" value="ECO:0007669"/>
    <property type="project" value="UniProtKB-UniRule"/>
</dbReference>
<evidence type="ECO:0000259" key="8">
    <source>
        <dbReference type="Pfam" id="PF00557"/>
    </source>
</evidence>